<dbReference type="CDD" id="cd12148">
    <property type="entry name" value="fungal_TF_MHR"/>
    <property type="match status" value="1"/>
</dbReference>
<evidence type="ECO:0000313" key="6">
    <source>
        <dbReference type="Proteomes" id="UP000076738"/>
    </source>
</evidence>
<feature type="compositionally biased region" description="Basic and acidic residues" evidence="3">
    <location>
        <begin position="884"/>
        <end position="896"/>
    </location>
</feature>
<protein>
    <recommendedName>
        <fullName evidence="4">Zn(2)-C6 fungal-type domain-containing protein</fullName>
    </recommendedName>
</protein>
<dbReference type="Gene3D" id="4.10.240.10">
    <property type="entry name" value="Zn(2)-C6 fungal-type DNA-binding domain"/>
    <property type="match status" value="1"/>
</dbReference>
<dbReference type="GO" id="GO:0000981">
    <property type="term" value="F:DNA-binding transcription factor activity, RNA polymerase II-specific"/>
    <property type="evidence" value="ECO:0007669"/>
    <property type="project" value="InterPro"/>
</dbReference>
<proteinExistence type="predicted"/>
<keyword evidence="1" id="KW-0479">Metal-binding</keyword>
<feature type="compositionally biased region" description="Pro residues" evidence="3">
    <location>
        <begin position="408"/>
        <end position="418"/>
    </location>
</feature>
<dbReference type="PROSITE" id="PS50048">
    <property type="entry name" value="ZN2_CY6_FUNGAL_2"/>
    <property type="match status" value="1"/>
</dbReference>
<dbReference type="InterPro" id="IPR001138">
    <property type="entry name" value="Zn2Cys6_DnaBD"/>
</dbReference>
<keyword evidence="6" id="KW-1185">Reference proteome</keyword>
<accession>A0A167RSK7</accession>
<dbReference type="PROSITE" id="PS00463">
    <property type="entry name" value="ZN2_CY6_FUNGAL_1"/>
    <property type="match status" value="1"/>
</dbReference>
<dbReference type="GO" id="GO:0003677">
    <property type="term" value="F:DNA binding"/>
    <property type="evidence" value="ECO:0007669"/>
    <property type="project" value="InterPro"/>
</dbReference>
<feature type="compositionally biased region" description="Polar residues" evidence="3">
    <location>
        <begin position="355"/>
        <end position="366"/>
    </location>
</feature>
<dbReference type="PANTHER" id="PTHR47783:SF1">
    <property type="entry name" value="ZN(II)2CYS6 TRANSCRIPTION FACTOR (EUROFUNG)"/>
    <property type="match status" value="1"/>
</dbReference>
<organism evidence="5 6">
    <name type="scientific">Calocera viscosa (strain TUFC12733)</name>
    <dbReference type="NCBI Taxonomy" id="1330018"/>
    <lineage>
        <taxon>Eukaryota</taxon>
        <taxon>Fungi</taxon>
        <taxon>Dikarya</taxon>
        <taxon>Basidiomycota</taxon>
        <taxon>Agaricomycotina</taxon>
        <taxon>Dacrymycetes</taxon>
        <taxon>Dacrymycetales</taxon>
        <taxon>Dacrymycetaceae</taxon>
        <taxon>Calocera</taxon>
    </lineage>
</organism>
<evidence type="ECO:0000259" key="4">
    <source>
        <dbReference type="PROSITE" id="PS50048"/>
    </source>
</evidence>
<feature type="compositionally biased region" description="Low complexity" evidence="3">
    <location>
        <begin position="163"/>
        <end position="188"/>
    </location>
</feature>
<feature type="domain" description="Zn(2)-C6 fungal-type" evidence="4">
    <location>
        <begin position="29"/>
        <end position="61"/>
    </location>
</feature>
<dbReference type="SUPFAM" id="SSF57701">
    <property type="entry name" value="Zn2/Cys6 DNA-binding domain"/>
    <property type="match status" value="1"/>
</dbReference>
<feature type="region of interest" description="Disordered" evidence="3">
    <location>
        <begin position="1"/>
        <end position="22"/>
    </location>
</feature>
<name>A0A167RSK7_CALVF</name>
<dbReference type="InterPro" id="IPR036864">
    <property type="entry name" value="Zn2-C6_fun-type_DNA-bd_sf"/>
</dbReference>
<sequence>MSGTFRFVMEEPSEAGKGQQKKRARLVTACDNCRNKKIKCLRTSTTPTCESCKQSSLECTFTDRDKYQAEKLGVPYALSSSQPYPTPWREGSAPSAPEDGGVGPHRRRSSSLARPTPDSNGGPPRINVDITPASSRPSPGAALNSPLSAAFDTAFPHAASLRTSGNATTSAGGTGTSASPSSPAGQTSLATPLSSGPSTSFNGLLHANRMYAPHHSHSLSPSLQSLQGLHGLQGIPNLPGIAQQMDRLQQARMGRAVAGVKLEPGAGLAGLREREERTTTQSSGGTEEKKGELKRISVPFFRYFGATANTPGYRRINVHTHTYEKPAAAPAPGPGRGSRDSSPDVPRVSAGASDPANSNAIAGPSTNGNGLNGNGNGAGDGLTHAVRHPFHRPPLTNPLSFGGSAPSLPGPNRPPSPSLPEDNRPLFDPADDVPTMPHPDHLPHLAELFFDYLGCHFPFLDREEVMRDIRERKITATLANCIAALGIRFTDRQVLLFQTDVEGLPTRRARAAEKYCMRAKEIITPYLSLPSVEIVQALVLIAWAEFGCGRDSGLWMYSRMAVGMAMDLGLGFEATIQLVTDHPERIRATWWAVILVDRINCWGTGRPIAIPDDAFDTEPPFVPPLQHGYNHTHPPPPGYVFGHLCRLVQLRGRMGDLINNTVKRKLNTSPVDLELTSLQYEMMAFYASLPNDLQFNLANFKLYFQANQGALFLLLHVMFHSVLIVLHRPQLLEDFTPDVPRASMPSVELSRSSARTIVDMVLLTDEQGPLALMGNPFVDLPILTAARSFLEDRKEFPTAQMPMNLIMSKKWPDSSIAKCKQFLAKMSKYWGGVMAVRRILEEQDMSPDGNFDLGRGESGDSQVAPPRPDSELIKQWAAKQWRGHVTENRKSHRESTEDGSNGPVSPSDSQKAEMLKFGDSPEGASIGITGTLDTLLGMVDGTGMDALLPHDPANLLRVSFNPAEADFQFSNLPTQYYSISDPVDNFLQTLQGGGGLQLPQGIGPTQQQQQLNAQQHQQQTLMDVTMSDGTVSGTFDTDAMLLFQNEIGRFFSIPEHLSRAPSPTLRSESQGN</sequence>
<feature type="region of interest" description="Disordered" evidence="3">
    <location>
        <begin position="267"/>
        <end position="291"/>
    </location>
</feature>
<reference evidence="5 6" key="1">
    <citation type="journal article" date="2016" name="Mol. Biol. Evol.">
        <title>Comparative Genomics of Early-Diverging Mushroom-Forming Fungi Provides Insights into the Origins of Lignocellulose Decay Capabilities.</title>
        <authorList>
            <person name="Nagy L.G."/>
            <person name="Riley R."/>
            <person name="Tritt A."/>
            <person name="Adam C."/>
            <person name="Daum C."/>
            <person name="Floudas D."/>
            <person name="Sun H."/>
            <person name="Yadav J.S."/>
            <person name="Pangilinan J."/>
            <person name="Larsson K.H."/>
            <person name="Matsuura K."/>
            <person name="Barry K."/>
            <person name="Labutti K."/>
            <person name="Kuo R."/>
            <person name="Ohm R.A."/>
            <person name="Bhattacharya S.S."/>
            <person name="Shirouzu T."/>
            <person name="Yoshinaga Y."/>
            <person name="Martin F.M."/>
            <person name="Grigoriev I.V."/>
            <person name="Hibbett D.S."/>
        </authorList>
    </citation>
    <scope>NUCLEOTIDE SEQUENCE [LARGE SCALE GENOMIC DNA]</scope>
    <source>
        <strain evidence="5 6">TUFC12733</strain>
    </source>
</reference>
<feature type="compositionally biased region" description="Gly residues" evidence="3">
    <location>
        <begin position="370"/>
        <end position="380"/>
    </location>
</feature>
<dbReference type="Pfam" id="PF04082">
    <property type="entry name" value="Fungal_trans"/>
    <property type="match status" value="1"/>
</dbReference>
<dbReference type="GO" id="GO:0006351">
    <property type="term" value="P:DNA-templated transcription"/>
    <property type="evidence" value="ECO:0007669"/>
    <property type="project" value="InterPro"/>
</dbReference>
<feature type="region of interest" description="Disordered" evidence="3">
    <location>
        <begin position="845"/>
        <end position="869"/>
    </location>
</feature>
<evidence type="ECO:0000313" key="5">
    <source>
        <dbReference type="EMBL" id="KZP01230.1"/>
    </source>
</evidence>
<keyword evidence="2" id="KW-0539">Nucleus</keyword>
<evidence type="ECO:0000256" key="3">
    <source>
        <dbReference type="SAM" id="MobiDB-lite"/>
    </source>
</evidence>
<dbReference type="PANTHER" id="PTHR47783">
    <property type="entry name" value="ZN(II)2CYS6 TRANSCRIPTION FACTOR (EUROFUNG)-RELATED"/>
    <property type="match status" value="1"/>
</dbReference>
<dbReference type="Pfam" id="PF00172">
    <property type="entry name" value="Zn_clus"/>
    <property type="match status" value="1"/>
</dbReference>
<evidence type="ECO:0000256" key="1">
    <source>
        <dbReference type="ARBA" id="ARBA00022723"/>
    </source>
</evidence>
<dbReference type="Proteomes" id="UP000076738">
    <property type="component" value="Unassembled WGS sequence"/>
</dbReference>
<dbReference type="SMART" id="SM00066">
    <property type="entry name" value="GAL4"/>
    <property type="match status" value="1"/>
</dbReference>
<dbReference type="STRING" id="1330018.A0A167RSK7"/>
<dbReference type="OrthoDB" id="2428527at2759"/>
<feature type="region of interest" description="Disordered" evidence="3">
    <location>
        <begin position="75"/>
        <end position="145"/>
    </location>
</feature>
<dbReference type="InterPro" id="IPR007219">
    <property type="entry name" value="XnlR_reg_dom"/>
</dbReference>
<dbReference type="CDD" id="cd00067">
    <property type="entry name" value="GAL4"/>
    <property type="match status" value="1"/>
</dbReference>
<gene>
    <name evidence="5" type="ORF">CALVIDRAFT_552314</name>
</gene>
<dbReference type="GO" id="GO:0008270">
    <property type="term" value="F:zinc ion binding"/>
    <property type="evidence" value="ECO:0007669"/>
    <property type="project" value="InterPro"/>
</dbReference>
<feature type="compositionally biased region" description="Polar residues" evidence="3">
    <location>
        <begin position="898"/>
        <end position="909"/>
    </location>
</feature>
<dbReference type="SMART" id="SM00906">
    <property type="entry name" value="Fungal_trans"/>
    <property type="match status" value="1"/>
</dbReference>
<dbReference type="EMBL" id="KV417267">
    <property type="protein sequence ID" value="KZP01230.1"/>
    <property type="molecule type" value="Genomic_DNA"/>
</dbReference>
<evidence type="ECO:0000256" key="2">
    <source>
        <dbReference type="ARBA" id="ARBA00023242"/>
    </source>
</evidence>
<feature type="compositionally biased region" description="Polar residues" evidence="3">
    <location>
        <begin position="110"/>
        <end position="119"/>
    </location>
</feature>
<dbReference type="AlphaFoldDB" id="A0A167RSK7"/>
<feature type="region of interest" description="Disordered" evidence="3">
    <location>
        <begin position="883"/>
        <end position="923"/>
    </location>
</feature>
<feature type="region of interest" description="Disordered" evidence="3">
    <location>
        <begin position="325"/>
        <end position="435"/>
    </location>
</feature>
<feature type="region of interest" description="Disordered" evidence="3">
    <location>
        <begin position="162"/>
        <end position="197"/>
    </location>
</feature>